<proteinExistence type="predicted"/>
<evidence type="ECO:0000313" key="2">
    <source>
        <dbReference type="EMBL" id="RCI17345.1"/>
    </source>
</evidence>
<accession>A0A367LSB4</accession>
<dbReference type="EMBL" id="LKCN02000001">
    <property type="protein sequence ID" value="RCI17345.1"/>
    <property type="molecule type" value="Genomic_DNA"/>
</dbReference>
<name>A0A367LSB4_9HYPO</name>
<feature type="compositionally biased region" description="Acidic residues" evidence="1">
    <location>
        <begin position="136"/>
        <end position="154"/>
    </location>
</feature>
<sequence>MPGKLTMFKEGGGGGCWIETHNDGVQAPKPGKKRVACHCGTLVCVNPSSLCIGIVGALRPRAAGDGWWKWHIYSDYLPATTTSYCAVGYQGKFKTRQKKKKESSRNMGWPCGLRAANARASPARGTAPSRAPAEELLQDEAALGEEEGGVCERA</sequence>
<dbReference type="AlphaFoldDB" id="A0A367LSB4"/>
<comment type="caution">
    <text evidence="2">The sequence shown here is derived from an EMBL/GenBank/DDBJ whole genome shotgun (WGS) entry which is preliminary data.</text>
</comment>
<evidence type="ECO:0000256" key="1">
    <source>
        <dbReference type="SAM" id="MobiDB-lite"/>
    </source>
</evidence>
<organism evidence="2 3">
    <name type="scientific">Ophiocordyceps polyrhachis-furcata BCC 54312</name>
    <dbReference type="NCBI Taxonomy" id="1330021"/>
    <lineage>
        <taxon>Eukaryota</taxon>
        <taxon>Fungi</taxon>
        <taxon>Dikarya</taxon>
        <taxon>Ascomycota</taxon>
        <taxon>Pezizomycotina</taxon>
        <taxon>Sordariomycetes</taxon>
        <taxon>Hypocreomycetidae</taxon>
        <taxon>Hypocreales</taxon>
        <taxon>Ophiocordycipitaceae</taxon>
        <taxon>Ophiocordyceps</taxon>
    </lineage>
</organism>
<reference evidence="2 3" key="1">
    <citation type="journal article" date="2015" name="BMC Genomics">
        <title>Insights from the genome of Ophiocordyceps polyrhachis-furcata to pathogenicity and host specificity in insect fungi.</title>
        <authorList>
            <person name="Wichadakul D."/>
            <person name="Kobmoo N."/>
            <person name="Ingsriswang S."/>
            <person name="Tangphatsornruang S."/>
            <person name="Chantasingh D."/>
            <person name="Luangsa-ard J.J."/>
            <person name="Eurwilaichitr L."/>
        </authorList>
    </citation>
    <scope>NUCLEOTIDE SEQUENCE [LARGE SCALE GENOMIC DNA]</scope>
    <source>
        <strain evidence="2 3">BCC 54312</strain>
    </source>
</reference>
<gene>
    <name evidence="2" type="ORF">L249_3136</name>
</gene>
<feature type="region of interest" description="Disordered" evidence="1">
    <location>
        <begin position="117"/>
        <end position="154"/>
    </location>
</feature>
<dbReference type="Proteomes" id="UP000253664">
    <property type="component" value="Unassembled WGS sequence"/>
</dbReference>
<keyword evidence="3" id="KW-1185">Reference proteome</keyword>
<protein>
    <submittedName>
        <fullName evidence="2">Uncharacterized protein</fullName>
    </submittedName>
</protein>
<evidence type="ECO:0000313" key="3">
    <source>
        <dbReference type="Proteomes" id="UP000253664"/>
    </source>
</evidence>